<keyword evidence="5 9" id="KW-0472">Membrane</keyword>
<dbReference type="OrthoDB" id="9886271at2759"/>
<dbReference type="GO" id="GO:0007154">
    <property type="term" value="P:cell communication"/>
    <property type="evidence" value="ECO:0007669"/>
    <property type="project" value="UniProtKB-ARBA"/>
</dbReference>
<dbReference type="Ensembl" id="ENSAMET00000002411.2">
    <property type="protein sequence ID" value="ENSAMEP00000002314.2"/>
    <property type="gene ID" value="ENSAMEG00000002203.2"/>
</dbReference>
<evidence type="ECO:0000256" key="1">
    <source>
        <dbReference type="ARBA" id="ARBA00004141"/>
    </source>
</evidence>
<evidence type="ECO:0000256" key="8">
    <source>
        <dbReference type="SAM" id="MobiDB-lite"/>
    </source>
</evidence>
<dbReference type="GO" id="GO:0016020">
    <property type="term" value="C:membrane"/>
    <property type="evidence" value="ECO:0007669"/>
    <property type="project" value="UniProtKB-SubCell"/>
</dbReference>
<feature type="region of interest" description="Disordered" evidence="8">
    <location>
        <begin position="301"/>
        <end position="331"/>
    </location>
</feature>
<protein>
    <recommendedName>
        <fullName evidence="6">Tetraspanin-32</fullName>
    </recommendedName>
    <alternativeName>
        <fullName evidence="7">Protein Phemx</fullName>
    </alternativeName>
</protein>
<sequence length="331" mass="35277">MATMGPWSRVRAAKCQMLVTSFLVLLLGLSMATLAALTYFGAHFAVLGHASSDRTPYEAVHRWAFYACISLAGLLTLGAVLGAAATVREAGGLMAGGFLCFALVFGALAQAAFWRLHSPTQVEDAMLDAYDLLYDRAVRSLSSTPRQQLLAIQDTFLCCGKSSPFSLLGDAEASLCRGEQAARQDCLVRIESSLRTYGHIVSILTGIGLAAMVYAMLLSAFLWFSIRSGSSLDRRGKYTLNQSSGHPVPKTLVTSEVVRVSRVCPCDDGWLRDRGWSPERPGVQRAPGGEGPEIESLAQEAAGWGPSPPHPSLPPLHGLLPSTVSTGGFCG</sequence>
<organism evidence="10 11">
    <name type="scientific">Ailuropoda melanoleuca</name>
    <name type="common">Giant panda</name>
    <dbReference type="NCBI Taxonomy" id="9646"/>
    <lineage>
        <taxon>Eukaryota</taxon>
        <taxon>Metazoa</taxon>
        <taxon>Chordata</taxon>
        <taxon>Craniata</taxon>
        <taxon>Vertebrata</taxon>
        <taxon>Euteleostomi</taxon>
        <taxon>Mammalia</taxon>
        <taxon>Eutheria</taxon>
        <taxon>Laurasiatheria</taxon>
        <taxon>Carnivora</taxon>
        <taxon>Caniformia</taxon>
        <taxon>Ursidae</taxon>
        <taxon>Ailuropoda</taxon>
    </lineage>
</organism>
<feature type="transmembrane region" description="Helical" evidence="9">
    <location>
        <begin position="200"/>
        <end position="226"/>
    </location>
</feature>
<dbReference type="Gene3D" id="1.10.1450.10">
    <property type="entry name" value="Tetraspanin"/>
    <property type="match status" value="1"/>
</dbReference>
<keyword evidence="11" id="KW-1185">Reference proteome</keyword>
<dbReference type="GeneTree" id="ENSGT00390000003287"/>
<feature type="transmembrane region" description="Helical" evidence="9">
    <location>
        <begin position="63"/>
        <end position="85"/>
    </location>
</feature>
<evidence type="ECO:0000256" key="7">
    <source>
        <dbReference type="ARBA" id="ARBA00077406"/>
    </source>
</evidence>
<evidence type="ECO:0000313" key="11">
    <source>
        <dbReference type="Proteomes" id="UP000008912"/>
    </source>
</evidence>
<evidence type="ECO:0000256" key="2">
    <source>
        <dbReference type="ARBA" id="ARBA00006840"/>
    </source>
</evidence>
<dbReference type="FunFam" id="1.10.1450.10:FF:000022">
    <property type="entry name" value="Tetraspanin 32"/>
    <property type="match status" value="1"/>
</dbReference>
<dbReference type="SUPFAM" id="SSF48652">
    <property type="entry name" value="Tetraspanin"/>
    <property type="match status" value="1"/>
</dbReference>
<dbReference type="GeneID" id="100466246"/>
<dbReference type="InterPro" id="IPR008952">
    <property type="entry name" value="Tetraspanin_EC2_sf"/>
</dbReference>
<comment type="subcellular location">
    <subcellularLocation>
        <location evidence="1">Membrane</location>
        <topology evidence="1">Multi-pass membrane protein</topology>
    </subcellularLocation>
</comment>
<keyword evidence="3 9" id="KW-0812">Transmembrane</keyword>
<evidence type="ECO:0000256" key="4">
    <source>
        <dbReference type="ARBA" id="ARBA00022989"/>
    </source>
</evidence>
<dbReference type="STRING" id="9646.ENSAMEP00000002314"/>
<dbReference type="Pfam" id="PF00335">
    <property type="entry name" value="Tetraspanin"/>
    <property type="match status" value="1"/>
</dbReference>
<evidence type="ECO:0000256" key="6">
    <source>
        <dbReference type="ARBA" id="ARBA00073350"/>
    </source>
</evidence>
<dbReference type="RefSeq" id="XP_019656161.1">
    <property type="nucleotide sequence ID" value="XM_019800602.2"/>
</dbReference>
<proteinExistence type="inferred from homology"/>
<reference evidence="10 11" key="1">
    <citation type="journal article" date="2010" name="Nature">
        <title>The sequence and de novo assembly of the giant panda genome.</title>
        <authorList>
            <person name="Li R."/>
            <person name="Fan W."/>
            <person name="Tian G."/>
            <person name="Zhu H."/>
            <person name="He L."/>
            <person name="Cai J."/>
            <person name="Huang Q."/>
            <person name="Cai Q."/>
            <person name="Li B."/>
            <person name="Bai Y."/>
            <person name="Zhang Z."/>
            <person name="Zhang Y."/>
            <person name="Wang W."/>
            <person name="Li J."/>
            <person name="Wei F."/>
            <person name="Li H."/>
            <person name="Jian M."/>
            <person name="Li J."/>
            <person name="Zhang Z."/>
            <person name="Nielsen R."/>
            <person name="Li D."/>
            <person name="Gu W."/>
            <person name="Yang Z."/>
            <person name="Xuan Z."/>
            <person name="Ryder O.A."/>
            <person name="Leung F.C."/>
            <person name="Zhou Y."/>
            <person name="Cao J."/>
            <person name="Sun X."/>
            <person name="Fu Y."/>
            <person name="Fang X."/>
            <person name="Guo X."/>
            <person name="Wang B."/>
            <person name="Hou R."/>
            <person name="Shen F."/>
            <person name="Mu B."/>
            <person name="Ni P."/>
            <person name="Lin R."/>
            <person name="Qian W."/>
            <person name="Wang G."/>
            <person name="Yu C."/>
            <person name="Nie W."/>
            <person name="Wang J."/>
            <person name="Wu Z."/>
            <person name="Liang H."/>
            <person name="Min J."/>
            <person name="Wu Q."/>
            <person name="Cheng S."/>
            <person name="Ruan J."/>
            <person name="Wang M."/>
            <person name="Shi Z."/>
            <person name="Wen M."/>
            <person name="Liu B."/>
            <person name="Ren X."/>
            <person name="Zheng H."/>
            <person name="Dong D."/>
            <person name="Cook K."/>
            <person name="Shan G."/>
            <person name="Zhang H."/>
            <person name="Kosiol C."/>
            <person name="Xie X."/>
            <person name="Lu Z."/>
            <person name="Zheng H."/>
            <person name="Li Y."/>
            <person name="Steiner C.C."/>
            <person name="Lam T.T."/>
            <person name="Lin S."/>
            <person name="Zhang Q."/>
            <person name="Li G."/>
            <person name="Tian J."/>
            <person name="Gong T."/>
            <person name="Liu H."/>
            <person name="Zhang D."/>
            <person name="Fang L."/>
            <person name="Ye C."/>
            <person name="Zhang J."/>
            <person name="Hu W."/>
            <person name="Xu A."/>
            <person name="Ren Y."/>
            <person name="Zhang G."/>
            <person name="Bruford M.W."/>
            <person name="Li Q."/>
            <person name="Ma L."/>
            <person name="Guo Y."/>
            <person name="An N."/>
            <person name="Hu Y."/>
            <person name="Zheng Y."/>
            <person name="Shi Y."/>
            <person name="Li Z."/>
            <person name="Liu Q."/>
            <person name="Chen Y."/>
            <person name="Zhao J."/>
            <person name="Qu N."/>
            <person name="Zhao S."/>
            <person name="Tian F."/>
            <person name="Wang X."/>
            <person name="Wang H."/>
            <person name="Xu L."/>
            <person name="Liu X."/>
            <person name="Vinar T."/>
            <person name="Wang Y."/>
            <person name="Lam T.W."/>
            <person name="Yiu S.M."/>
            <person name="Liu S."/>
            <person name="Zhang H."/>
            <person name="Li D."/>
            <person name="Huang Y."/>
            <person name="Wang X."/>
            <person name="Yang G."/>
            <person name="Jiang Z."/>
            <person name="Wang J."/>
            <person name="Qin N."/>
            <person name="Li L."/>
            <person name="Li J."/>
            <person name="Bolund L."/>
            <person name="Kristiansen K."/>
            <person name="Wong G.K."/>
            <person name="Olson M."/>
            <person name="Zhang X."/>
            <person name="Li S."/>
            <person name="Yang H."/>
            <person name="Wang J."/>
            <person name="Wang J."/>
        </authorList>
    </citation>
    <scope>NUCLEOTIDE SEQUENCE [LARGE SCALE GENOMIC DNA]</scope>
</reference>
<evidence type="ECO:0000256" key="9">
    <source>
        <dbReference type="SAM" id="Phobius"/>
    </source>
</evidence>
<name>G1L602_AILME</name>
<evidence type="ECO:0000313" key="10">
    <source>
        <dbReference type="Ensembl" id="ENSAMEP00000002314.2"/>
    </source>
</evidence>
<dbReference type="eggNOG" id="ENOG502S0ED">
    <property type="taxonomic scope" value="Eukaryota"/>
</dbReference>
<comment type="similarity">
    <text evidence="2">Belongs to the tetraspanin (TM4SF) family.</text>
</comment>
<dbReference type="InterPro" id="IPR018499">
    <property type="entry name" value="Tetraspanin/Peripherin"/>
</dbReference>
<dbReference type="Proteomes" id="UP000008912">
    <property type="component" value="Unassembled WGS sequence"/>
</dbReference>
<dbReference type="CTD" id="10077"/>
<reference evidence="10" key="3">
    <citation type="submission" date="2025-09" db="UniProtKB">
        <authorList>
            <consortium name="Ensembl"/>
        </authorList>
    </citation>
    <scope>IDENTIFICATION</scope>
</reference>
<reference evidence="10" key="2">
    <citation type="submission" date="2025-08" db="UniProtKB">
        <authorList>
            <consortium name="Ensembl"/>
        </authorList>
    </citation>
    <scope>IDENTIFICATION</scope>
</reference>
<keyword evidence="4 9" id="KW-1133">Transmembrane helix</keyword>
<gene>
    <name evidence="10" type="primary">TSPAN32</name>
</gene>
<dbReference type="AlphaFoldDB" id="G1L602"/>
<dbReference type="HOGENOM" id="CLU_076116_0_0_1"/>
<accession>G1L602</accession>
<feature type="transmembrane region" description="Helical" evidence="9">
    <location>
        <begin position="92"/>
        <end position="114"/>
    </location>
</feature>
<dbReference type="InParanoid" id="G1L602"/>
<dbReference type="GO" id="GO:0023052">
    <property type="term" value="P:signaling"/>
    <property type="evidence" value="ECO:0007669"/>
    <property type="project" value="UniProtKB-ARBA"/>
</dbReference>
<evidence type="ECO:0000256" key="5">
    <source>
        <dbReference type="ARBA" id="ARBA00023136"/>
    </source>
</evidence>
<evidence type="ECO:0000256" key="3">
    <source>
        <dbReference type="ARBA" id="ARBA00022692"/>
    </source>
</evidence>